<dbReference type="STRING" id="1266660.A0A1G4J0F3"/>
<dbReference type="PANTHER" id="PTHR10545">
    <property type="entry name" value="DIAMINE N-ACETYLTRANSFERASE"/>
    <property type="match status" value="1"/>
</dbReference>
<dbReference type="SUPFAM" id="SSF55729">
    <property type="entry name" value="Acyl-CoA N-acyltransferases (Nat)"/>
    <property type="match status" value="1"/>
</dbReference>
<dbReference type="FunFam" id="3.40.630.30:FF:000066">
    <property type="entry name" value="Histone acetyltransferase"/>
    <property type="match status" value="1"/>
</dbReference>
<sequence length="149" mass="17235">MSSISVRFIEESDKDQWLRLWKGYLKFYKSSVSDQATEFTFTRFLDPNVKMWSAVAIDLESGAVVGFANYLSHMQTWDVKDKIYLNDLFVDESIRSKGVGRALINHVYDHADKLGTPNVYWSTATDNHRAQLLYTKVGRFSGFVKYVRS</sequence>
<keyword evidence="3" id="KW-0012">Acyltransferase</keyword>
<dbReference type="InterPro" id="IPR016181">
    <property type="entry name" value="Acyl_CoA_acyltransferase"/>
</dbReference>
<feature type="domain" description="N-acetyltransferase" evidence="4">
    <location>
        <begin position="4"/>
        <end position="149"/>
    </location>
</feature>
<keyword evidence="6" id="KW-1185">Reference proteome</keyword>
<dbReference type="EMBL" id="LT598459">
    <property type="protein sequence ID" value="SCU82825.1"/>
    <property type="molecule type" value="Genomic_DNA"/>
</dbReference>
<dbReference type="InterPro" id="IPR000182">
    <property type="entry name" value="GNAT_dom"/>
</dbReference>
<gene>
    <name evidence="5" type="ORF">LADA_0C08174G</name>
</gene>
<dbReference type="InterPro" id="IPR051016">
    <property type="entry name" value="Diverse_Substrate_AcTransf"/>
</dbReference>
<proteinExistence type="inferred from homology"/>
<dbReference type="Pfam" id="PF00583">
    <property type="entry name" value="Acetyltransf_1"/>
    <property type="match status" value="1"/>
</dbReference>
<accession>A0A1G4J0F3</accession>
<comment type="similarity">
    <text evidence="1">Belongs to the acetyltransferase family. GNAT subfamily.</text>
</comment>
<dbReference type="PANTHER" id="PTHR10545:SF29">
    <property type="entry name" value="GH14572P-RELATED"/>
    <property type="match status" value="1"/>
</dbReference>
<dbReference type="PROSITE" id="PS51186">
    <property type="entry name" value="GNAT"/>
    <property type="match status" value="1"/>
</dbReference>
<evidence type="ECO:0000256" key="3">
    <source>
        <dbReference type="ARBA" id="ARBA00023315"/>
    </source>
</evidence>
<evidence type="ECO:0000313" key="5">
    <source>
        <dbReference type="EMBL" id="SCU82825.1"/>
    </source>
</evidence>
<dbReference type="GO" id="GO:0008080">
    <property type="term" value="F:N-acetyltransferase activity"/>
    <property type="evidence" value="ECO:0007669"/>
    <property type="project" value="TreeGrafter"/>
</dbReference>
<dbReference type="OrthoDB" id="7305308at2759"/>
<dbReference type="CDD" id="cd04301">
    <property type="entry name" value="NAT_SF"/>
    <property type="match status" value="1"/>
</dbReference>
<dbReference type="GO" id="GO:0005737">
    <property type="term" value="C:cytoplasm"/>
    <property type="evidence" value="ECO:0007669"/>
    <property type="project" value="TreeGrafter"/>
</dbReference>
<organism evidence="5 6">
    <name type="scientific">Lachancea dasiensis</name>
    <dbReference type="NCBI Taxonomy" id="1072105"/>
    <lineage>
        <taxon>Eukaryota</taxon>
        <taxon>Fungi</taxon>
        <taxon>Dikarya</taxon>
        <taxon>Ascomycota</taxon>
        <taxon>Saccharomycotina</taxon>
        <taxon>Saccharomycetes</taxon>
        <taxon>Saccharomycetales</taxon>
        <taxon>Saccharomycetaceae</taxon>
        <taxon>Lachancea</taxon>
    </lineage>
</organism>
<evidence type="ECO:0000313" key="6">
    <source>
        <dbReference type="Proteomes" id="UP000190274"/>
    </source>
</evidence>
<dbReference type="Gene3D" id="3.40.630.30">
    <property type="match status" value="1"/>
</dbReference>
<dbReference type="Proteomes" id="UP000190274">
    <property type="component" value="Chromosome C"/>
</dbReference>
<evidence type="ECO:0000259" key="4">
    <source>
        <dbReference type="PROSITE" id="PS51186"/>
    </source>
</evidence>
<name>A0A1G4J0F3_9SACH</name>
<keyword evidence="2" id="KW-0808">Transferase</keyword>
<dbReference type="AlphaFoldDB" id="A0A1G4J0F3"/>
<evidence type="ECO:0000256" key="1">
    <source>
        <dbReference type="ARBA" id="ARBA00009342"/>
    </source>
</evidence>
<evidence type="ECO:0000256" key="2">
    <source>
        <dbReference type="ARBA" id="ARBA00022679"/>
    </source>
</evidence>
<reference evidence="6" key="1">
    <citation type="submission" date="2016-03" db="EMBL/GenBank/DDBJ databases">
        <authorList>
            <person name="Devillers H."/>
        </authorList>
    </citation>
    <scope>NUCLEOTIDE SEQUENCE [LARGE SCALE GENOMIC DNA]</scope>
</reference>
<protein>
    <submittedName>
        <fullName evidence="5">LADA_0C08174g1_1</fullName>
    </submittedName>
</protein>